<evidence type="ECO:0000313" key="1">
    <source>
        <dbReference type="EMBL" id="AOY79832.2"/>
    </source>
</evidence>
<dbReference type="AlphaFoldDB" id="A0A1D9FWT5"/>
<protein>
    <submittedName>
        <fullName evidence="1">Helix-turn-helix domain-containing protein</fullName>
    </submittedName>
</protein>
<organism evidence="1 2">
    <name type="scientific">Moorena producens (strain JHB)</name>
    <dbReference type="NCBI Taxonomy" id="1454205"/>
    <lineage>
        <taxon>Bacteria</taxon>
        <taxon>Bacillati</taxon>
        <taxon>Cyanobacteriota</taxon>
        <taxon>Cyanophyceae</taxon>
        <taxon>Coleofasciculales</taxon>
        <taxon>Coleofasciculaceae</taxon>
        <taxon>Moorena</taxon>
    </lineage>
</organism>
<dbReference type="Proteomes" id="UP000176944">
    <property type="component" value="Chromosome"/>
</dbReference>
<dbReference type="EMBL" id="CP017708">
    <property type="protein sequence ID" value="AOY79832.2"/>
    <property type="molecule type" value="Genomic_DNA"/>
</dbReference>
<name>A0A1D9FWT5_MOOP1</name>
<gene>
    <name evidence="1" type="ORF">BJP36_07695</name>
</gene>
<evidence type="ECO:0000313" key="2">
    <source>
        <dbReference type="Proteomes" id="UP000176944"/>
    </source>
</evidence>
<sequence length="74" mass="8408">MPTPLLLIPEFSNAENTAKKSKKIRVFLNPEQRLAVGHATGTMVRQWFGVSRYLFNKTVKILSQNLKPPQVKVT</sequence>
<proteinExistence type="predicted"/>
<reference evidence="2" key="1">
    <citation type="submission" date="2016-10" db="EMBL/GenBank/DDBJ databases">
        <title>Comparative genomics uncovers the prolific and rare metabolic potential of the cyanobacterial genus Moorea.</title>
        <authorList>
            <person name="Leao T."/>
            <person name="Castelao G."/>
            <person name="Korobeynikov A."/>
            <person name="Monroe E.A."/>
            <person name="Podell S."/>
            <person name="Glukhov E."/>
            <person name="Allen E."/>
            <person name="Gerwick W.H."/>
            <person name="Gerwick L."/>
        </authorList>
    </citation>
    <scope>NUCLEOTIDE SEQUENCE [LARGE SCALE GENOMIC DNA]</scope>
    <source>
        <strain evidence="2">JHB</strain>
    </source>
</reference>
<accession>A0A1D9FWT5</accession>